<dbReference type="Gene3D" id="2.40.170.20">
    <property type="entry name" value="TonB-dependent receptor, beta-barrel domain"/>
    <property type="match status" value="1"/>
</dbReference>
<protein>
    <submittedName>
        <fullName evidence="5">Carboxypeptidase-like protein</fullName>
    </submittedName>
</protein>
<dbReference type="GO" id="GO:0004180">
    <property type="term" value="F:carboxypeptidase activity"/>
    <property type="evidence" value="ECO:0007669"/>
    <property type="project" value="UniProtKB-KW"/>
</dbReference>
<dbReference type="AlphaFoldDB" id="A0A4Q7VMA9"/>
<keyword evidence="2" id="KW-0472">Membrane</keyword>
<gene>
    <name evidence="5" type="ORF">EV201_2113</name>
</gene>
<accession>A0A4Q7VMA9</accession>
<keyword evidence="6" id="KW-1185">Reference proteome</keyword>
<dbReference type="SUPFAM" id="SSF56935">
    <property type="entry name" value="Porins"/>
    <property type="match status" value="1"/>
</dbReference>
<dbReference type="InterPro" id="IPR036942">
    <property type="entry name" value="Beta-barrel_TonB_sf"/>
</dbReference>
<evidence type="ECO:0000256" key="2">
    <source>
        <dbReference type="ARBA" id="ARBA00023136"/>
    </source>
</evidence>
<keyword evidence="5" id="KW-0378">Hydrolase</keyword>
<keyword evidence="3" id="KW-0998">Cell outer membrane</keyword>
<dbReference type="GO" id="GO:0009279">
    <property type="term" value="C:cell outer membrane"/>
    <property type="evidence" value="ECO:0007669"/>
    <property type="project" value="UniProtKB-SubCell"/>
</dbReference>
<evidence type="ECO:0000256" key="4">
    <source>
        <dbReference type="SAM" id="SignalP"/>
    </source>
</evidence>
<dbReference type="Gene3D" id="2.60.40.1120">
    <property type="entry name" value="Carboxypeptidase-like, regulatory domain"/>
    <property type="match status" value="1"/>
</dbReference>
<keyword evidence="4" id="KW-0732">Signal</keyword>
<dbReference type="Proteomes" id="UP000293562">
    <property type="component" value="Unassembled WGS sequence"/>
</dbReference>
<feature type="signal peptide" evidence="4">
    <location>
        <begin position="1"/>
        <end position="20"/>
    </location>
</feature>
<reference evidence="5 6" key="1">
    <citation type="submission" date="2019-02" db="EMBL/GenBank/DDBJ databases">
        <title>Genomic Encyclopedia of Type Strains, Phase IV (KMG-IV): sequencing the most valuable type-strain genomes for metagenomic binning, comparative biology and taxonomic classification.</title>
        <authorList>
            <person name="Goeker M."/>
        </authorList>
    </citation>
    <scope>NUCLEOTIDE SEQUENCE [LARGE SCALE GENOMIC DNA]</scope>
    <source>
        <strain evidence="5 6">DSM 28825</strain>
    </source>
</reference>
<comment type="subcellular location">
    <subcellularLocation>
        <location evidence="1">Cell outer membrane</location>
    </subcellularLocation>
</comment>
<name>A0A4Q7VMA9_9BACT</name>
<dbReference type="OrthoDB" id="1453181at2"/>
<comment type="caution">
    <text evidence="5">The sequence shown here is derived from an EMBL/GenBank/DDBJ whole genome shotgun (WGS) entry which is preliminary data.</text>
</comment>
<keyword evidence="5" id="KW-0645">Protease</keyword>
<evidence type="ECO:0000256" key="1">
    <source>
        <dbReference type="ARBA" id="ARBA00004442"/>
    </source>
</evidence>
<proteinExistence type="predicted"/>
<evidence type="ECO:0000313" key="6">
    <source>
        <dbReference type="Proteomes" id="UP000293562"/>
    </source>
</evidence>
<dbReference type="InterPro" id="IPR013784">
    <property type="entry name" value="Carb-bd-like_fold"/>
</dbReference>
<keyword evidence="5" id="KW-0121">Carboxypeptidase</keyword>
<dbReference type="EMBL" id="SHKN01000001">
    <property type="protein sequence ID" value="RZT97443.1"/>
    <property type="molecule type" value="Genomic_DNA"/>
</dbReference>
<sequence length="942" mass="107182">MKKIFLFLLVGTLMSFTLQAQTGTVSGKVKSAKDGQYLEHVQVQVLGTSNWVYTDENGQFLIADVSEGKHLIELNQEGFISLTETIDVVEGKNTSLGTLVLEVNKFLPSLDELDVTSITDEEVDADLGDMAVSGMLNSSKDPFNAAAAYTFSSARFRRRGYGSEESGVFFNGIPMNNMENGRAYWYLWGGLNDVTRNQEVSDGLAPTNNGFGFFGGNTNINTKADSYRKGTKLVYSMSNRSYRNRAMITHSTGMMDNGWALTVSGSKRWSEEGYIDGTSYDAYGYFLSALKKINDHHSIGLTVFGAPSTRGGSGASVQAAYDIVGSNYYNPNWGWQDGKKRNAKMQKSHTPVAILKHYWDVNSKTKVETSIALIKGESGRTALNWIDAADPRPDYYRNLAIYPANANNSEIADHFKANSQLNWDKMYEKNLYNNPDYIGEDGKNYGKHARYMVEDRRRDVEQIIADINIKHELSKNIELIAGANYNSYKARTYTLVDDLMGADFIFNVDKFATRQDPEKVFTTQERVDRVQNDYDYFLQNGQAQMLKEGDVYGHDYDAHVDKISGFSQANFSFDKFDYYASLGLTQTTMWRDSKVRKGLFQDNSLGESEKLNYFNYGVKAGVTYKMDGKNYFFANAGYMTKAPSFRNVFLSPRTRHTSLKDKGQNNSETIMTADLGYAYRSPNFKLKANAYYTKFMDQIKTMGFYHDESRTFVNSIQSGVDKTHMGIEIGFDYKLLDELSLIGAIAVGEHKYDSRPLLTMIADNEDKPVQDAVPVYVTDFKETGYPQQAYTVGLKYSSDKYWWVGVNANYYREMYLSYNPLRRTKAAFDRYKQVEDLSDDIESADLFTGLLDKVTKQTRLDDQFTLDLNIGKSWRIDYKYYININLSVSNVLNNTDFITGGYEQSRIKTDSKYESEYDISQFPPKLYYAYGRNFFLNMSFRF</sequence>
<evidence type="ECO:0000256" key="3">
    <source>
        <dbReference type="ARBA" id="ARBA00023237"/>
    </source>
</evidence>
<evidence type="ECO:0000313" key="5">
    <source>
        <dbReference type="EMBL" id="RZT97443.1"/>
    </source>
</evidence>
<organism evidence="5 6">
    <name type="scientific">Ancylomarina subtilis</name>
    <dbReference type="NCBI Taxonomy" id="1639035"/>
    <lineage>
        <taxon>Bacteria</taxon>
        <taxon>Pseudomonadati</taxon>
        <taxon>Bacteroidota</taxon>
        <taxon>Bacteroidia</taxon>
        <taxon>Marinilabiliales</taxon>
        <taxon>Marinifilaceae</taxon>
        <taxon>Ancylomarina</taxon>
    </lineage>
</organism>
<feature type="chain" id="PRO_5020482504" evidence="4">
    <location>
        <begin position="21"/>
        <end position="942"/>
    </location>
</feature>
<dbReference type="GO" id="GO:0030246">
    <property type="term" value="F:carbohydrate binding"/>
    <property type="evidence" value="ECO:0007669"/>
    <property type="project" value="InterPro"/>
</dbReference>
<dbReference type="Pfam" id="PF13620">
    <property type="entry name" value="CarboxypepD_reg"/>
    <property type="match status" value="1"/>
</dbReference>
<dbReference type="SUPFAM" id="SSF49452">
    <property type="entry name" value="Starch-binding domain-like"/>
    <property type="match status" value="1"/>
</dbReference>
<dbReference type="RefSeq" id="WP_130307470.1">
    <property type="nucleotide sequence ID" value="NZ_SHKN01000001.1"/>
</dbReference>